<evidence type="ECO:0000313" key="8">
    <source>
        <dbReference type="Proteomes" id="UP001375743"/>
    </source>
</evidence>
<sequence>MMRSPFDADKVGPSRLRRRMALAVLAGAAVLVAGAAEAAQKAAVAKQPAAQGEGLKVAVEGEYPPFNETGPDGRLKGFDVDIAQALCAHIGARCELVKQQWDRMIPDLAAGKYDMIVSSMSITDTRRATMDFTDAYYHTPAKFVGRKGAFAGLTADGLAGKRIGVQRATIHDSYLTDTYGGRAEITRYDTLEKAQADLVAGKLDLLFADAIALNDGFLKTAKGKSFEFAGPDVRDPRWFGEGIGIAVRKGNTGLRDRLNQALAAIRADGTFERIEKKYFPFDIGDVKRTAMP</sequence>
<comment type="caution">
    <text evidence="7">The sequence shown here is derived from an EMBL/GenBank/DDBJ whole genome shotgun (WGS) entry which is preliminary data.</text>
</comment>
<comment type="similarity">
    <text evidence="2 4">Belongs to the bacterial solute-binding protein 3 family.</text>
</comment>
<evidence type="ECO:0000259" key="6">
    <source>
        <dbReference type="SMART" id="SM00062"/>
    </source>
</evidence>
<proteinExistence type="inferred from homology"/>
<organism evidence="7 8">
    <name type="scientific">Benzoatithermus flavus</name>
    <dbReference type="NCBI Taxonomy" id="3108223"/>
    <lineage>
        <taxon>Bacteria</taxon>
        <taxon>Pseudomonadati</taxon>
        <taxon>Pseudomonadota</taxon>
        <taxon>Alphaproteobacteria</taxon>
        <taxon>Geminicoccales</taxon>
        <taxon>Geminicoccaceae</taxon>
        <taxon>Benzoatithermus</taxon>
    </lineage>
</organism>
<evidence type="ECO:0000256" key="2">
    <source>
        <dbReference type="ARBA" id="ARBA00010333"/>
    </source>
</evidence>
<feature type="domain" description="Solute-binding protein family 3/N-terminal" evidence="6">
    <location>
        <begin position="54"/>
        <end position="282"/>
    </location>
</feature>
<keyword evidence="8" id="KW-1185">Reference proteome</keyword>
<dbReference type="SMART" id="SM00062">
    <property type="entry name" value="PBPb"/>
    <property type="match status" value="1"/>
</dbReference>
<dbReference type="Gene3D" id="3.40.190.10">
    <property type="entry name" value="Periplasmic binding protein-like II"/>
    <property type="match status" value="2"/>
</dbReference>
<gene>
    <name evidence="7" type="ORF">U1T56_12030</name>
</gene>
<dbReference type="PROSITE" id="PS01039">
    <property type="entry name" value="SBP_BACTERIAL_3"/>
    <property type="match status" value="1"/>
</dbReference>
<dbReference type="Pfam" id="PF00497">
    <property type="entry name" value="SBP_bac_3"/>
    <property type="match status" value="1"/>
</dbReference>
<dbReference type="PANTHER" id="PTHR35936:SF17">
    <property type="entry name" value="ARGININE-BINDING EXTRACELLULAR PROTEIN ARTP"/>
    <property type="match status" value="1"/>
</dbReference>
<dbReference type="SUPFAM" id="SSF53850">
    <property type="entry name" value="Periplasmic binding protein-like II"/>
    <property type="match status" value="1"/>
</dbReference>
<feature type="signal peptide" evidence="5">
    <location>
        <begin position="1"/>
        <end position="38"/>
    </location>
</feature>
<evidence type="ECO:0000313" key="7">
    <source>
        <dbReference type="EMBL" id="MEK0083881.1"/>
    </source>
</evidence>
<evidence type="ECO:0000256" key="1">
    <source>
        <dbReference type="ARBA" id="ARBA00004196"/>
    </source>
</evidence>
<evidence type="ECO:0000256" key="5">
    <source>
        <dbReference type="SAM" id="SignalP"/>
    </source>
</evidence>
<feature type="chain" id="PRO_5047221253" evidence="5">
    <location>
        <begin position="39"/>
        <end position="292"/>
    </location>
</feature>
<name>A0ABU8XSL3_9PROT</name>
<dbReference type="InterPro" id="IPR018313">
    <property type="entry name" value="SBP_3_CS"/>
</dbReference>
<dbReference type="InterPro" id="IPR001638">
    <property type="entry name" value="Solute-binding_3/MltF_N"/>
</dbReference>
<protein>
    <submittedName>
        <fullName evidence="7">Transporter substrate-binding domain-containing protein</fullName>
    </submittedName>
</protein>
<evidence type="ECO:0000256" key="4">
    <source>
        <dbReference type="RuleBase" id="RU003744"/>
    </source>
</evidence>
<keyword evidence="3 5" id="KW-0732">Signal</keyword>
<evidence type="ECO:0000256" key="3">
    <source>
        <dbReference type="ARBA" id="ARBA00022729"/>
    </source>
</evidence>
<dbReference type="Proteomes" id="UP001375743">
    <property type="component" value="Unassembled WGS sequence"/>
</dbReference>
<comment type="subcellular location">
    <subcellularLocation>
        <location evidence="1">Cell envelope</location>
    </subcellularLocation>
</comment>
<dbReference type="RefSeq" id="WP_418159724.1">
    <property type="nucleotide sequence ID" value="NZ_JBBLZC010000010.1"/>
</dbReference>
<accession>A0ABU8XSL3</accession>
<dbReference type="EMBL" id="JBBLZC010000010">
    <property type="protein sequence ID" value="MEK0083881.1"/>
    <property type="molecule type" value="Genomic_DNA"/>
</dbReference>
<dbReference type="PANTHER" id="PTHR35936">
    <property type="entry name" value="MEMBRANE-BOUND LYTIC MUREIN TRANSGLYCOSYLASE F"/>
    <property type="match status" value="1"/>
</dbReference>
<reference evidence="7 8" key="1">
    <citation type="submission" date="2024-01" db="EMBL/GenBank/DDBJ databases">
        <title>Multi-omics insights into the function and evolution of sodium benzoate biodegradation pathways in Benzoatithermus flavus gen. nov., sp. nov. from hot spring.</title>
        <authorList>
            <person name="Hu C.-J."/>
            <person name="Li W.-J."/>
        </authorList>
    </citation>
    <scope>NUCLEOTIDE SEQUENCE [LARGE SCALE GENOMIC DNA]</scope>
    <source>
        <strain evidence="7 8">SYSU G07066</strain>
    </source>
</reference>